<dbReference type="PANTHER" id="PTHR19315">
    <property type="entry name" value="ER MEMBRANE PROTEIN COMPLEX SUBUNIT 4"/>
    <property type="match status" value="1"/>
</dbReference>
<dbReference type="GO" id="GO:0005789">
    <property type="term" value="C:endoplasmic reticulum membrane"/>
    <property type="evidence" value="ECO:0007669"/>
    <property type="project" value="UniProtKB-SubCell"/>
</dbReference>
<reference evidence="10" key="1">
    <citation type="submission" date="2015-04" db="UniProtKB">
        <authorList>
            <consortium name="EnsemblPlants"/>
        </authorList>
    </citation>
    <scope>IDENTIFICATION</scope>
</reference>
<dbReference type="Pfam" id="PF06417">
    <property type="entry name" value="EMC4"/>
    <property type="match status" value="1"/>
</dbReference>
<keyword evidence="11" id="KW-1185">Reference proteome</keyword>
<dbReference type="EnsemblPlants" id="OPUNC03G17300.1">
    <property type="protein sequence ID" value="OPUNC03G17300.1"/>
    <property type="gene ID" value="OPUNC03G17300"/>
</dbReference>
<sequence length="176" mass="19075">MEKGKGLARRWAVELHDASSSSSSSIPDPPGFTRSAPDADDAAGARQRKDSETAWKAQKAWEVAQAPFKNLMMMGFMMWMAGSTVHLFSIGITFSALWQPISALRSVGKVFEPFKDPRVDTLAPKLVFIALNLAAMGLGVWKLNTLGLLPTNASDWVFSLAPAREVEYAGGGIPLH</sequence>
<proteinExistence type="inferred from homology"/>
<evidence type="ECO:0000256" key="5">
    <source>
        <dbReference type="ARBA" id="ARBA00022824"/>
    </source>
</evidence>
<feature type="transmembrane region" description="Helical" evidence="9">
    <location>
        <begin position="121"/>
        <end position="141"/>
    </location>
</feature>
<dbReference type="eggNOG" id="KOG3318">
    <property type="taxonomic scope" value="Eukaryota"/>
</dbReference>
<dbReference type="STRING" id="4537.A0A0E0KDZ1"/>
<keyword evidence="6 9" id="KW-1133">Transmembrane helix</keyword>
<accession>A0A0E0KDZ1</accession>
<comment type="subcellular location">
    <subcellularLocation>
        <location evidence="1">Endoplasmic reticulum membrane</location>
        <topology evidence="1">Multi-pass membrane protein</topology>
    </subcellularLocation>
</comment>
<dbReference type="Proteomes" id="UP000026962">
    <property type="component" value="Chromosome 3"/>
</dbReference>
<evidence type="ECO:0000256" key="1">
    <source>
        <dbReference type="ARBA" id="ARBA00004477"/>
    </source>
</evidence>
<name>A0A0E0KDZ1_ORYPU</name>
<keyword evidence="5" id="KW-0256">Endoplasmic reticulum</keyword>
<protein>
    <recommendedName>
        <fullName evidence="3">ER membrane protein complex subunit 4</fullName>
    </recommendedName>
</protein>
<keyword evidence="4 9" id="KW-0812">Transmembrane</keyword>
<evidence type="ECO:0000256" key="6">
    <source>
        <dbReference type="ARBA" id="ARBA00022989"/>
    </source>
</evidence>
<evidence type="ECO:0000256" key="7">
    <source>
        <dbReference type="ARBA" id="ARBA00023136"/>
    </source>
</evidence>
<feature type="region of interest" description="Disordered" evidence="8">
    <location>
        <begin position="15"/>
        <end position="51"/>
    </location>
</feature>
<evidence type="ECO:0000256" key="4">
    <source>
        <dbReference type="ARBA" id="ARBA00022692"/>
    </source>
</evidence>
<evidence type="ECO:0000256" key="2">
    <source>
        <dbReference type="ARBA" id="ARBA00007715"/>
    </source>
</evidence>
<evidence type="ECO:0000256" key="8">
    <source>
        <dbReference type="SAM" id="MobiDB-lite"/>
    </source>
</evidence>
<dbReference type="OMA" id="QQTFKVI"/>
<organism evidence="10">
    <name type="scientific">Oryza punctata</name>
    <name type="common">Red rice</name>
    <dbReference type="NCBI Taxonomy" id="4537"/>
    <lineage>
        <taxon>Eukaryota</taxon>
        <taxon>Viridiplantae</taxon>
        <taxon>Streptophyta</taxon>
        <taxon>Embryophyta</taxon>
        <taxon>Tracheophyta</taxon>
        <taxon>Spermatophyta</taxon>
        <taxon>Magnoliopsida</taxon>
        <taxon>Liliopsida</taxon>
        <taxon>Poales</taxon>
        <taxon>Poaceae</taxon>
        <taxon>BOP clade</taxon>
        <taxon>Oryzoideae</taxon>
        <taxon>Oryzeae</taxon>
        <taxon>Oryzinae</taxon>
        <taxon>Oryza</taxon>
    </lineage>
</organism>
<evidence type="ECO:0000256" key="9">
    <source>
        <dbReference type="SAM" id="Phobius"/>
    </source>
</evidence>
<evidence type="ECO:0000256" key="3">
    <source>
        <dbReference type="ARBA" id="ARBA00020820"/>
    </source>
</evidence>
<feature type="transmembrane region" description="Helical" evidence="9">
    <location>
        <begin position="76"/>
        <end position="101"/>
    </location>
</feature>
<dbReference type="PIRSF" id="PIRSF017207">
    <property type="entry name" value="UCP017207_TM-p85"/>
    <property type="match status" value="1"/>
</dbReference>
<dbReference type="AlphaFoldDB" id="A0A0E0KDZ1"/>
<keyword evidence="7 9" id="KW-0472">Membrane</keyword>
<evidence type="ECO:0000313" key="11">
    <source>
        <dbReference type="Proteomes" id="UP000026962"/>
    </source>
</evidence>
<dbReference type="InterPro" id="IPR009445">
    <property type="entry name" value="TMEM85/Emc4"/>
</dbReference>
<dbReference type="HOGENOM" id="CLU_098404_1_1_1"/>
<comment type="similarity">
    <text evidence="2">Belongs to the EMC4 family.</text>
</comment>
<dbReference type="Gramene" id="OPUNC03G17300.1">
    <property type="protein sequence ID" value="OPUNC03G17300.1"/>
    <property type="gene ID" value="OPUNC03G17300"/>
</dbReference>
<reference evidence="10" key="2">
    <citation type="submission" date="2018-05" db="EMBL/GenBank/DDBJ databases">
        <title>OpunRS2 (Oryza punctata Reference Sequence Version 2).</title>
        <authorList>
            <person name="Zhang J."/>
            <person name="Kudrna D."/>
            <person name="Lee S."/>
            <person name="Talag J."/>
            <person name="Welchert J."/>
            <person name="Wing R.A."/>
        </authorList>
    </citation>
    <scope>NUCLEOTIDE SEQUENCE [LARGE SCALE GENOMIC DNA]</scope>
</reference>
<evidence type="ECO:0000313" key="10">
    <source>
        <dbReference type="EnsemblPlants" id="OPUNC03G17300.1"/>
    </source>
</evidence>